<keyword evidence="2" id="KW-1185">Reference proteome</keyword>
<dbReference type="Proteomes" id="UP000281985">
    <property type="component" value="Unassembled WGS sequence"/>
</dbReference>
<dbReference type="Pfam" id="PF15580">
    <property type="entry name" value="Imm53"/>
    <property type="match status" value="1"/>
</dbReference>
<protein>
    <recommendedName>
        <fullName evidence="3">Rhodanese-related sulfurtransferase</fullName>
    </recommendedName>
</protein>
<evidence type="ECO:0008006" key="3">
    <source>
        <dbReference type="Google" id="ProtNLM"/>
    </source>
</evidence>
<evidence type="ECO:0000313" key="2">
    <source>
        <dbReference type="Proteomes" id="UP000281985"/>
    </source>
</evidence>
<name>A0A3M0GP13_9FLAO</name>
<dbReference type="OrthoDB" id="3533713at2"/>
<proteinExistence type="predicted"/>
<reference evidence="1 2" key="1">
    <citation type="submission" date="2018-10" db="EMBL/GenBank/DDBJ databases">
        <title>Dokdonia luteus sp. nov., isolated from sea water.</title>
        <authorList>
            <person name="Zhou L.Y."/>
            <person name="Du Z.J."/>
        </authorList>
    </citation>
    <scope>NUCLEOTIDE SEQUENCE [LARGE SCALE GENOMIC DNA]</scope>
    <source>
        <strain evidence="1 2">SH27</strain>
    </source>
</reference>
<sequence length="102" mass="11883">MEILDWIQLWFKNNCDGEWEYGSGIQITTLDNPGWDVEIDVSNTSLATFDIPWILNEHGKQDWYGVKIEDQKFNASGDAGKLKFLLELFKETVEKIERIKES</sequence>
<comment type="caution">
    <text evidence="1">The sequence shown here is derived from an EMBL/GenBank/DDBJ whole genome shotgun (WGS) entry which is preliminary data.</text>
</comment>
<accession>A0A3M0GP13</accession>
<organism evidence="1 2">
    <name type="scientific">Dokdonia sinensis</name>
    <dbReference type="NCBI Taxonomy" id="2479847"/>
    <lineage>
        <taxon>Bacteria</taxon>
        <taxon>Pseudomonadati</taxon>
        <taxon>Bacteroidota</taxon>
        <taxon>Flavobacteriia</taxon>
        <taxon>Flavobacteriales</taxon>
        <taxon>Flavobacteriaceae</taxon>
        <taxon>Dokdonia</taxon>
    </lineage>
</organism>
<dbReference type="InterPro" id="IPR028228">
    <property type="entry name" value="Imm53"/>
</dbReference>
<dbReference type="EMBL" id="REFV01000003">
    <property type="protein sequence ID" value="RMB62959.1"/>
    <property type="molecule type" value="Genomic_DNA"/>
</dbReference>
<dbReference type="AlphaFoldDB" id="A0A3M0GP13"/>
<evidence type="ECO:0000313" key="1">
    <source>
        <dbReference type="EMBL" id="RMB62959.1"/>
    </source>
</evidence>
<gene>
    <name evidence="1" type="ORF">EAX61_03825</name>
</gene>